<dbReference type="Pfam" id="PF10483">
    <property type="entry name" value="Elong_Iki1"/>
    <property type="match status" value="1"/>
</dbReference>
<evidence type="ECO:0000256" key="7">
    <source>
        <dbReference type="ARBA" id="ARBA00022694"/>
    </source>
</evidence>
<dbReference type="UniPathway" id="UPA00988"/>
<sequence length="269" mass="29759">MIWTLQQNCLPLQRKAPLDVLAQSRPLNIILDSVDTLLEVNGSVSETYKILAKLYNLIRRHSNARLILHSQSPSSLLPLITQTTFSSSLAHLIAHPPALITHLATEFLMPPPPVSQEAKFWSVFLPVSERIHDTERLIFGSTSGEGSSHPSEFVVELIQREGIGRKRGVQRVLEGWSYDRPCGLSSLESLHAVTITQKEPAQANAPDPTQNLPFNLNLTSSQQESRAKVPLPYAHEGTPVTSNTQGAIFYDPDSADDIDDDDPDEDLDI</sequence>
<gene>
    <name evidence="10" type="ORF">D9613_001854</name>
</gene>
<evidence type="ECO:0000256" key="6">
    <source>
        <dbReference type="ARBA" id="ARBA00022490"/>
    </source>
</evidence>
<name>A0A8H4VX08_9AGAR</name>
<keyword evidence="8" id="KW-0539">Nucleus</keyword>
<proteinExistence type="inferred from homology"/>
<keyword evidence="11" id="KW-1185">Reference proteome</keyword>
<evidence type="ECO:0000313" key="10">
    <source>
        <dbReference type="EMBL" id="KAF4623430.1"/>
    </source>
</evidence>
<organism evidence="10 11">
    <name type="scientific">Agrocybe pediades</name>
    <dbReference type="NCBI Taxonomy" id="84607"/>
    <lineage>
        <taxon>Eukaryota</taxon>
        <taxon>Fungi</taxon>
        <taxon>Dikarya</taxon>
        <taxon>Basidiomycota</taxon>
        <taxon>Agaricomycotina</taxon>
        <taxon>Agaricomycetes</taxon>
        <taxon>Agaricomycetidae</taxon>
        <taxon>Agaricales</taxon>
        <taxon>Agaricineae</taxon>
        <taxon>Strophariaceae</taxon>
        <taxon>Agrocybe</taxon>
    </lineage>
</organism>
<evidence type="ECO:0000256" key="5">
    <source>
        <dbReference type="ARBA" id="ARBA00020264"/>
    </source>
</evidence>
<feature type="region of interest" description="Disordered" evidence="9">
    <location>
        <begin position="233"/>
        <end position="269"/>
    </location>
</feature>
<evidence type="ECO:0000256" key="8">
    <source>
        <dbReference type="ARBA" id="ARBA00023242"/>
    </source>
</evidence>
<dbReference type="GO" id="GO:0005829">
    <property type="term" value="C:cytosol"/>
    <property type="evidence" value="ECO:0007669"/>
    <property type="project" value="TreeGrafter"/>
</dbReference>
<dbReference type="GO" id="GO:0002098">
    <property type="term" value="P:tRNA wobble uridine modification"/>
    <property type="evidence" value="ECO:0007669"/>
    <property type="project" value="InterPro"/>
</dbReference>
<dbReference type="GO" id="GO:0033588">
    <property type="term" value="C:elongator holoenzyme complex"/>
    <property type="evidence" value="ECO:0007669"/>
    <property type="project" value="InterPro"/>
</dbReference>
<feature type="compositionally biased region" description="Acidic residues" evidence="9">
    <location>
        <begin position="253"/>
        <end position="269"/>
    </location>
</feature>
<dbReference type="PANTHER" id="PTHR15641:SF1">
    <property type="entry name" value="ELONGATOR COMPLEX PROTEIN 5"/>
    <property type="match status" value="1"/>
</dbReference>
<comment type="pathway">
    <text evidence="3">tRNA modification; 5-methoxycarbonylmethyl-2-thiouridine-tRNA biosynthesis.</text>
</comment>
<dbReference type="AlphaFoldDB" id="A0A8H4VX08"/>
<evidence type="ECO:0000313" key="11">
    <source>
        <dbReference type="Proteomes" id="UP000521872"/>
    </source>
</evidence>
<evidence type="ECO:0000256" key="2">
    <source>
        <dbReference type="ARBA" id="ARBA00004496"/>
    </source>
</evidence>
<dbReference type="GO" id="GO:0000049">
    <property type="term" value="F:tRNA binding"/>
    <property type="evidence" value="ECO:0007669"/>
    <property type="project" value="TreeGrafter"/>
</dbReference>
<comment type="subcellular location">
    <subcellularLocation>
        <location evidence="2">Cytoplasm</location>
    </subcellularLocation>
    <subcellularLocation>
        <location evidence="1">Nucleus</location>
    </subcellularLocation>
</comment>
<evidence type="ECO:0000256" key="3">
    <source>
        <dbReference type="ARBA" id="ARBA00005043"/>
    </source>
</evidence>
<keyword evidence="7" id="KW-0819">tRNA processing</keyword>
<dbReference type="Proteomes" id="UP000521872">
    <property type="component" value="Unassembled WGS sequence"/>
</dbReference>
<evidence type="ECO:0000256" key="1">
    <source>
        <dbReference type="ARBA" id="ARBA00004123"/>
    </source>
</evidence>
<protein>
    <recommendedName>
        <fullName evidence="5">Elongator complex protein 5</fullName>
    </recommendedName>
</protein>
<dbReference type="GO" id="GO:0005634">
    <property type="term" value="C:nucleus"/>
    <property type="evidence" value="ECO:0007669"/>
    <property type="project" value="UniProtKB-SubCell"/>
</dbReference>
<evidence type="ECO:0000256" key="4">
    <source>
        <dbReference type="ARBA" id="ARBA00009567"/>
    </source>
</evidence>
<evidence type="ECO:0000256" key="9">
    <source>
        <dbReference type="SAM" id="MobiDB-lite"/>
    </source>
</evidence>
<dbReference type="InterPro" id="IPR019519">
    <property type="entry name" value="Elp5"/>
</dbReference>
<comment type="similarity">
    <text evidence="4">Belongs to the ELP5 family.</text>
</comment>
<comment type="caution">
    <text evidence="10">The sequence shown here is derived from an EMBL/GenBank/DDBJ whole genome shotgun (WGS) entry which is preliminary data.</text>
</comment>
<keyword evidence="6" id="KW-0963">Cytoplasm</keyword>
<reference evidence="10 11" key="1">
    <citation type="submission" date="2019-12" db="EMBL/GenBank/DDBJ databases">
        <authorList>
            <person name="Floudas D."/>
            <person name="Bentzer J."/>
            <person name="Ahren D."/>
            <person name="Johansson T."/>
            <person name="Persson P."/>
            <person name="Tunlid A."/>
        </authorList>
    </citation>
    <scope>NUCLEOTIDE SEQUENCE [LARGE SCALE GENOMIC DNA]</scope>
    <source>
        <strain evidence="10 11">CBS 102.39</strain>
    </source>
</reference>
<accession>A0A8H4VX08</accession>
<dbReference type="PANTHER" id="PTHR15641">
    <property type="entry name" value="ELONGATOR COMPLEX PROTEIN 5"/>
    <property type="match status" value="1"/>
</dbReference>
<dbReference type="EMBL" id="JAACJL010000001">
    <property type="protein sequence ID" value="KAF4623430.1"/>
    <property type="molecule type" value="Genomic_DNA"/>
</dbReference>